<gene>
    <name evidence="1" type="ORF">TNIN_385741</name>
</gene>
<reference evidence="1" key="1">
    <citation type="submission" date="2020-08" db="EMBL/GenBank/DDBJ databases">
        <title>Multicomponent nature underlies the extraordinary mechanical properties of spider dragline silk.</title>
        <authorList>
            <person name="Kono N."/>
            <person name="Nakamura H."/>
            <person name="Mori M."/>
            <person name="Yoshida Y."/>
            <person name="Ohtoshi R."/>
            <person name="Malay A.D."/>
            <person name="Moran D.A.P."/>
            <person name="Tomita M."/>
            <person name="Numata K."/>
            <person name="Arakawa K."/>
        </authorList>
    </citation>
    <scope>NUCLEOTIDE SEQUENCE</scope>
</reference>
<evidence type="ECO:0000313" key="2">
    <source>
        <dbReference type="Proteomes" id="UP000886998"/>
    </source>
</evidence>
<comment type="caution">
    <text evidence="1">The sequence shown here is derived from an EMBL/GenBank/DDBJ whole genome shotgun (WGS) entry which is preliminary data.</text>
</comment>
<sequence>MGILHIQSLLVKFNTLPSNGGGMSMGNQRKQRVDSTQAAISAVFELSLGCLKEGNSPRRVRARKIAGRSKNMRDEKFLLILQVIRISPMI</sequence>
<evidence type="ECO:0000313" key="1">
    <source>
        <dbReference type="EMBL" id="GFY72035.1"/>
    </source>
</evidence>
<dbReference type="EMBL" id="BMAV01019226">
    <property type="protein sequence ID" value="GFY72035.1"/>
    <property type="molecule type" value="Genomic_DNA"/>
</dbReference>
<protein>
    <submittedName>
        <fullName evidence="1">Uncharacterized protein</fullName>
    </submittedName>
</protein>
<proteinExistence type="predicted"/>
<dbReference type="Proteomes" id="UP000886998">
    <property type="component" value="Unassembled WGS sequence"/>
</dbReference>
<accession>A0A8X7CND0</accession>
<name>A0A8X7CND0_9ARAC</name>
<dbReference type="AlphaFoldDB" id="A0A8X7CND0"/>
<organism evidence="1 2">
    <name type="scientific">Trichonephila inaurata madagascariensis</name>
    <dbReference type="NCBI Taxonomy" id="2747483"/>
    <lineage>
        <taxon>Eukaryota</taxon>
        <taxon>Metazoa</taxon>
        <taxon>Ecdysozoa</taxon>
        <taxon>Arthropoda</taxon>
        <taxon>Chelicerata</taxon>
        <taxon>Arachnida</taxon>
        <taxon>Araneae</taxon>
        <taxon>Araneomorphae</taxon>
        <taxon>Entelegynae</taxon>
        <taxon>Araneoidea</taxon>
        <taxon>Nephilidae</taxon>
        <taxon>Trichonephila</taxon>
        <taxon>Trichonephila inaurata</taxon>
    </lineage>
</organism>
<keyword evidence="2" id="KW-1185">Reference proteome</keyword>